<dbReference type="Proteomes" id="UP000783213">
    <property type="component" value="Unassembled WGS sequence"/>
</dbReference>
<sequence length="104" mass="11595">MRDDDDDDGDDDGDDDNNDDGDDSNGNDNDDSDDSNGNDNDDSASFLSFPFPSLSSRSLSVRNSDRLSHTIHTPLNLFNTLKNDNEDGWGRGWCGDRIRNHKLE</sequence>
<feature type="region of interest" description="Disordered" evidence="1">
    <location>
        <begin position="1"/>
        <end position="64"/>
    </location>
</feature>
<feature type="compositionally biased region" description="Low complexity" evidence="1">
    <location>
        <begin position="43"/>
        <end position="62"/>
    </location>
</feature>
<organism evidence="2 3">
    <name type="scientific">Botrytis deweyae</name>
    <dbReference type="NCBI Taxonomy" id="2478750"/>
    <lineage>
        <taxon>Eukaryota</taxon>
        <taxon>Fungi</taxon>
        <taxon>Dikarya</taxon>
        <taxon>Ascomycota</taxon>
        <taxon>Pezizomycotina</taxon>
        <taxon>Leotiomycetes</taxon>
        <taxon>Helotiales</taxon>
        <taxon>Sclerotiniaceae</taxon>
        <taxon>Botrytis</taxon>
    </lineage>
</organism>
<evidence type="ECO:0000256" key="1">
    <source>
        <dbReference type="SAM" id="MobiDB-lite"/>
    </source>
</evidence>
<comment type="caution">
    <text evidence="2">The sequence shown here is derived from an EMBL/GenBank/DDBJ whole genome shotgun (WGS) entry which is preliminary data.</text>
</comment>
<accession>A0ABQ7IPI7</accession>
<evidence type="ECO:0000313" key="3">
    <source>
        <dbReference type="Proteomes" id="UP000783213"/>
    </source>
</evidence>
<reference evidence="2 3" key="1">
    <citation type="journal article" date="2020" name="Genome Biol. Evol.">
        <title>Comparative genomics of Sclerotiniaceae.</title>
        <authorList>
            <person name="Valero Jimenez C.A."/>
            <person name="Steentjes M."/>
            <person name="Scholten O.E."/>
            <person name="Van Kan J.A.L."/>
        </authorList>
    </citation>
    <scope>NUCLEOTIDE SEQUENCE [LARGE SCALE GENOMIC DNA]</scope>
    <source>
        <strain evidence="2 3">B1</strain>
    </source>
</reference>
<proteinExistence type="predicted"/>
<keyword evidence="3" id="KW-1185">Reference proteome</keyword>
<name>A0ABQ7IPI7_9HELO</name>
<feature type="compositionally biased region" description="Acidic residues" evidence="1">
    <location>
        <begin position="1"/>
        <end position="42"/>
    </location>
</feature>
<protein>
    <submittedName>
        <fullName evidence="2">Uncharacterized protein</fullName>
    </submittedName>
</protein>
<gene>
    <name evidence="2" type="ORF">EAE98_004858</name>
</gene>
<dbReference type="GeneID" id="62231632"/>
<dbReference type="RefSeq" id="XP_038811129.1">
    <property type="nucleotide sequence ID" value="XM_038952479.1"/>
</dbReference>
<dbReference type="EMBL" id="RCSX01000009">
    <property type="protein sequence ID" value="KAF7930458.1"/>
    <property type="molecule type" value="Genomic_DNA"/>
</dbReference>
<evidence type="ECO:0000313" key="2">
    <source>
        <dbReference type="EMBL" id="KAF7930458.1"/>
    </source>
</evidence>